<dbReference type="HAMAP" id="MF_01018">
    <property type="entry name" value="HisG_Short"/>
    <property type="match status" value="1"/>
</dbReference>
<evidence type="ECO:0000313" key="23">
    <source>
        <dbReference type="Proteomes" id="UP000002315"/>
    </source>
</evidence>
<keyword evidence="15 19" id="KW-0067">ATP-binding</keyword>
<dbReference type="PANTHER" id="PTHR21403:SF10">
    <property type="entry name" value="ATP PHOSPHORIBOSYLTRANSFERASE"/>
    <property type="match status" value="1"/>
</dbReference>
<evidence type="ECO:0000256" key="5">
    <source>
        <dbReference type="ARBA" id="ARBA00007955"/>
    </source>
</evidence>
<dbReference type="EC" id="2.4.2.17" evidence="7 19"/>
<comment type="catalytic activity">
    <reaction evidence="1 19">
        <text>1-(5-phospho-beta-D-ribosyl)-ATP + diphosphate = 5-phospho-alpha-D-ribose 1-diphosphate + ATP</text>
        <dbReference type="Rhea" id="RHEA:18473"/>
        <dbReference type="ChEBI" id="CHEBI:30616"/>
        <dbReference type="ChEBI" id="CHEBI:33019"/>
        <dbReference type="ChEBI" id="CHEBI:58017"/>
        <dbReference type="ChEBI" id="CHEBI:73183"/>
        <dbReference type="EC" id="2.4.2.17"/>
    </reaction>
</comment>
<dbReference type="GO" id="GO:0003879">
    <property type="term" value="F:ATP phosphoribosyltransferase activity"/>
    <property type="evidence" value="ECO:0007669"/>
    <property type="project" value="UniProtKB-UniRule"/>
</dbReference>
<dbReference type="NCBIfam" id="TIGR00070">
    <property type="entry name" value="hisG"/>
    <property type="match status" value="1"/>
</dbReference>
<gene>
    <name evidence="19" type="primary">hisG</name>
    <name evidence="22" type="ordered locus">Mfer_0737</name>
</gene>
<dbReference type="NCBIfam" id="TIGR03455">
    <property type="entry name" value="HisG_C-term"/>
    <property type="match status" value="1"/>
</dbReference>
<comment type="similarity">
    <text evidence="6">Belongs to the ATP phosphoribosyltransferase family. Short subfamily.</text>
</comment>
<dbReference type="InterPro" id="IPR020621">
    <property type="entry name" value="ATP-PRT_HisG_long"/>
</dbReference>
<evidence type="ECO:0000256" key="6">
    <source>
        <dbReference type="ARBA" id="ARBA00009489"/>
    </source>
</evidence>
<keyword evidence="16 19" id="KW-0460">Magnesium</keyword>
<dbReference type="STRING" id="523846.Mfer_0737"/>
<comment type="function">
    <text evidence="18 19">Catalyzes the condensation of ATP and 5-phosphoribose 1-diphosphate to form N'-(5'-phosphoribosyl)-ATP (PR-ATP). Has a crucial role in the pathway because the rate of histidine biosynthesis seems to be controlled primarily by regulation of HisG enzymatic activity.</text>
</comment>
<dbReference type="HAMAP" id="MF_00079">
    <property type="entry name" value="HisG_Long"/>
    <property type="match status" value="1"/>
</dbReference>
<comment type="similarity">
    <text evidence="5 19">Belongs to the ATP phosphoribosyltransferase family. Long subfamily.</text>
</comment>
<evidence type="ECO:0000256" key="19">
    <source>
        <dbReference type="HAMAP-Rule" id="MF_00079"/>
    </source>
</evidence>
<comment type="pathway">
    <text evidence="4 19">Amino-acid biosynthesis; L-histidine biosynthesis; L-histidine from 5-phospho-alpha-D-ribose 1-diphosphate: step 1/9.</text>
</comment>
<evidence type="ECO:0000256" key="9">
    <source>
        <dbReference type="ARBA" id="ARBA00022490"/>
    </source>
</evidence>
<dbReference type="FunFam" id="3.40.190.10:FF:000008">
    <property type="entry name" value="ATP phosphoribosyltransferase"/>
    <property type="match status" value="1"/>
</dbReference>
<keyword evidence="13 19" id="KW-0479">Metal-binding</keyword>
<keyword evidence="12 19" id="KW-0808">Transferase</keyword>
<evidence type="ECO:0000256" key="14">
    <source>
        <dbReference type="ARBA" id="ARBA00022741"/>
    </source>
</evidence>
<dbReference type="CDD" id="cd13594">
    <property type="entry name" value="PBP2_HisGL4"/>
    <property type="match status" value="1"/>
</dbReference>
<dbReference type="SUPFAM" id="SSF54913">
    <property type="entry name" value="GlnB-like"/>
    <property type="match status" value="1"/>
</dbReference>
<dbReference type="SUPFAM" id="SSF53850">
    <property type="entry name" value="Periplasmic binding protein-like II"/>
    <property type="match status" value="1"/>
</dbReference>
<evidence type="ECO:0000256" key="15">
    <source>
        <dbReference type="ARBA" id="ARBA00022840"/>
    </source>
</evidence>
<evidence type="ECO:0000256" key="2">
    <source>
        <dbReference type="ARBA" id="ARBA00001946"/>
    </source>
</evidence>
<evidence type="ECO:0000256" key="3">
    <source>
        <dbReference type="ARBA" id="ARBA00004496"/>
    </source>
</evidence>
<protein>
    <recommendedName>
        <fullName evidence="8 19">ATP phosphoribosyltransferase</fullName>
        <shortName evidence="19">ATP-PRT</shortName>
        <shortName evidence="19">ATP-PRTase</shortName>
        <ecNumber evidence="7 19">2.4.2.17</ecNumber>
    </recommendedName>
</protein>
<evidence type="ECO:0000256" key="4">
    <source>
        <dbReference type="ARBA" id="ARBA00004667"/>
    </source>
</evidence>
<dbReference type="InterPro" id="IPR015867">
    <property type="entry name" value="N-reg_PII/ATP_PRibTrfase_C"/>
</dbReference>
<dbReference type="Pfam" id="PF01634">
    <property type="entry name" value="HisG"/>
    <property type="match status" value="1"/>
</dbReference>
<dbReference type="InterPro" id="IPR024893">
    <property type="entry name" value="ATP_PRibTrfase_HisG_short"/>
</dbReference>
<proteinExistence type="inferred from homology"/>
<evidence type="ECO:0000256" key="8">
    <source>
        <dbReference type="ARBA" id="ARBA00020998"/>
    </source>
</evidence>
<comment type="activity regulation">
    <text evidence="19">Feedback inhibited by histidine.</text>
</comment>
<evidence type="ECO:0000256" key="18">
    <source>
        <dbReference type="ARBA" id="ARBA00024861"/>
    </source>
</evidence>
<dbReference type="GO" id="GO:0005737">
    <property type="term" value="C:cytoplasm"/>
    <property type="evidence" value="ECO:0007669"/>
    <property type="project" value="UniProtKB-SubCell"/>
</dbReference>
<dbReference type="GO" id="GO:0000105">
    <property type="term" value="P:L-histidine biosynthetic process"/>
    <property type="evidence" value="ECO:0007669"/>
    <property type="project" value="UniProtKB-UniRule"/>
</dbReference>
<evidence type="ECO:0000256" key="13">
    <source>
        <dbReference type="ARBA" id="ARBA00022723"/>
    </source>
</evidence>
<dbReference type="UniPathway" id="UPA00031">
    <property type="reaction ID" value="UER00006"/>
</dbReference>
<dbReference type="HOGENOM" id="CLU_038115_1_1_2"/>
<keyword evidence="9 19" id="KW-0963">Cytoplasm</keyword>
<dbReference type="InterPro" id="IPR013115">
    <property type="entry name" value="HisG_C"/>
</dbReference>
<dbReference type="EMBL" id="CP002278">
    <property type="protein sequence ID" value="ADP77536.1"/>
    <property type="molecule type" value="Genomic_DNA"/>
</dbReference>
<comment type="cofactor">
    <cofactor evidence="2 19">
        <name>Mg(2+)</name>
        <dbReference type="ChEBI" id="CHEBI:18420"/>
    </cofactor>
</comment>
<dbReference type="InterPro" id="IPR001348">
    <property type="entry name" value="ATP_PRibTrfase_HisG"/>
</dbReference>
<dbReference type="Proteomes" id="UP000002315">
    <property type="component" value="Chromosome"/>
</dbReference>
<comment type="subcellular location">
    <subcellularLocation>
        <location evidence="3 19">Cytoplasm</location>
    </subcellularLocation>
</comment>
<dbReference type="AlphaFoldDB" id="E3GZ04"/>
<evidence type="ECO:0000256" key="17">
    <source>
        <dbReference type="ARBA" id="ARBA00023102"/>
    </source>
</evidence>
<dbReference type="KEGG" id="mfv:Mfer_0737"/>
<keyword evidence="11 19" id="KW-0328">Glycosyltransferase</keyword>
<keyword evidence="23" id="KW-1185">Reference proteome</keyword>
<evidence type="ECO:0000256" key="1">
    <source>
        <dbReference type="ARBA" id="ARBA00000915"/>
    </source>
</evidence>
<accession>E3GZ04</accession>
<dbReference type="PANTHER" id="PTHR21403">
    <property type="entry name" value="ATP PHOSPHORIBOSYLTRANSFERASE ATP-PRTASE"/>
    <property type="match status" value="1"/>
</dbReference>
<keyword evidence="10 19" id="KW-0028">Amino-acid biosynthesis</keyword>
<keyword evidence="14 19" id="KW-0547">Nucleotide-binding</keyword>
<keyword evidence="17 19" id="KW-0368">Histidine biosynthesis</keyword>
<evidence type="ECO:0000256" key="7">
    <source>
        <dbReference type="ARBA" id="ARBA00011946"/>
    </source>
</evidence>
<evidence type="ECO:0000256" key="10">
    <source>
        <dbReference type="ARBA" id="ARBA00022605"/>
    </source>
</evidence>
<organism evidence="22 23">
    <name type="scientific">Methanothermus fervidus (strain ATCC 43054 / DSM 2088 / JCM 10308 / V24 S)</name>
    <dbReference type="NCBI Taxonomy" id="523846"/>
    <lineage>
        <taxon>Archaea</taxon>
        <taxon>Methanobacteriati</taxon>
        <taxon>Methanobacteriota</taxon>
        <taxon>Methanomada group</taxon>
        <taxon>Methanobacteria</taxon>
        <taxon>Methanobacteriales</taxon>
        <taxon>Methanothermaceae</taxon>
        <taxon>Methanothermus</taxon>
    </lineage>
</organism>
<feature type="domain" description="Histidine biosynthesis HisG C-terminal" evidence="21">
    <location>
        <begin position="217"/>
        <end position="289"/>
    </location>
</feature>
<dbReference type="GO" id="GO:0000287">
    <property type="term" value="F:magnesium ion binding"/>
    <property type="evidence" value="ECO:0007669"/>
    <property type="project" value="UniProtKB-UniRule"/>
</dbReference>
<sequence length="292" mass="32366">MTKREDSKVRIALPSKGRISKPAIDLLNNAGIFMQETGTRKLFSRTNHPNIDVMFTRAADIPEFVADGAADVGITGLDLILEKNRDVIILDDLKFGEAKLVLASPENSKIKSKKDLKNGLTVATEFPKLTKEYFDKLGIDVKIVEVSGSTEVTPLIGVADLIVDLTSTGTTLRMNRLKVIDTILESSVRLIANKESYKEKNKTIEEIRTALKGVVEAKNKKLIMLNIEEEKVEEVKKIVPGMTGPTVSKVLHNNMVAVHAVVDEDEVFRVVNELKRIGARDILIVPIERILD</sequence>
<dbReference type="InterPro" id="IPR011322">
    <property type="entry name" value="N-reg_PII-like_a/b"/>
</dbReference>
<evidence type="ECO:0000256" key="11">
    <source>
        <dbReference type="ARBA" id="ARBA00022676"/>
    </source>
</evidence>
<evidence type="ECO:0000256" key="12">
    <source>
        <dbReference type="ARBA" id="ARBA00022679"/>
    </source>
</evidence>
<dbReference type="InterPro" id="IPR018198">
    <property type="entry name" value="ATP_PRibTrfase_CS"/>
</dbReference>
<evidence type="ECO:0000313" key="22">
    <source>
        <dbReference type="EMBL" id="ADP77536.1"/>
    </source>
</evidence>
<dbReference type="Gene3D" id="3.30.70.120">
    <property type="match status" value="1"/>
</dbReference>
<feature type="domain" description="ATP phosphoribosyltransferase catalytic" evidence="20">
    <location>
        <begin position="57"/>
        <end position="213"/>
    </location>
</feature>
<dbReference type="GO" id="GO:0005524">
    <property type="term" value="F:ATP binding"/>
    <property type="evidence" value="ECO:0007669"/>
    <property type="project" value="UniProtKB-KW"/>
</dbReference>
<dbReference type="InterPro" id="IPR013820">
    <property type="entry name" value="ATP_PRibTrfase_cat"/>
</dbReference>
<dbReference type="Gene3D" id="3.40.190.10">
    <property type="entry name" value="Periplasmic binding protein-like II"/>
    <property type="match status" value="2"/>
</dbReference>
<evidence type="ECO:0000259" key="21">
    <source>
        <dbReference type="Pfam" id="PF08029"/>
    </source>
</evidence>
<dbReference type="OrthoDB" id="33116at2157"/>
<evidence type="ECO:0000256" key="16">
    <source>
        <dbReference type="ARBA" id="ARBA00022842"/>
    </source>
</evidence>
<dbReference type="Pfam" id="PF08029">
    <property type="entry name" value="HisG_C"/>
    <property type="match status" value="1"/>
</dbReference>
<dbReference type="PROSITE" id="PS01316">
    <property type="entry name" value="ATP_P_PHORIBOSYLTR"/>
    <property type="match status" value="1"/>
</dbReference>
<reference evidence="22 23" key="1">
    <citation type="journal article" date="2010" name="Stand. Genomic Sci.">
        <title>Complete genome sequence of Methanothermus fervidus type strain (V24S).</title>
        <authorList>
            <person name="Anderson I."/>
            <person name="Djao O.D."/>
            <person name="Misra M."/>
            <person name="Chertkov O."/>
            <person name="Nolan M."/>
            <person name="Lucas S."/>
            <person name="Lapidus A."/>
            <person name="Del Rio T.G."/>
            <person name="Tice H."/>
            <person name="Cheng J.F."/>
            <person name="Tapia R."/>
            <person name="Han C."/>
            <person name="Goodwin L."/>
            <person name="Pitluck S."/>
            <person name="Liolios K."/>
            <person name="Ivanova N."/>
            <person name="Mavromatis K."/>
            <person name="Mikhailova N."/>
            <person name="Pati A."/>
            <person name="Brambilla E."/>
            <person name="Chen A."/>
            <person name="Palaniappan K."/>
            <person name="Land M."/>
            <person name="Hauser L."/>
            <person name="Chang Y.J."/>
            <person name="Jeffries C.D."/>
            <person name="Sikorski J."/>
            <person name="Spring S."/>
            <person name="Rohde M."/>
            <person name="Eichinger K."/>
            <person name="Huber H."/>
            <person name="Wirth R."/>
            <person name="Goker M."/>
            <person name="Detter J.C."/>
            <person name="Woyke T."/>
            <person name="Bristow J."/>
            <person name="Eisen J.A."/>
            <person name="Markowitz V."/>
            <person name="Hugenholtz P."/>
            <person name="Klenk H.P."/>
            <person name="Kyrpides N.C."/>
        </authorList>
    </citation>
    <scope>NUCLEOTIDE SEQUENCE [LARGE SCALE GENOMIC DNA]</scope>
    <source>
        <strain evidence="23">ATCC 43054 / DSM 2088 / JCM 10308 / V24 S</strain>
    </source>
</reference>
<evidence type="ECO:0000259" key="20">
    <source>
        <dbReference type="Pfam" id="PF01634"/>
    </source>
</evidence>
<name>E3GZ04_METFV</name>
<dbReference type="FunFam" id="3.30.70.120:FF:000002">
    <property type="entry name" value="ATP phosphoribosyltransferase"/>
    <property type="match status" value="1"/>
</dbReference>